<evidence type="ECO:0000313" key="8">
    <source>
        <dbReference type="Proteomes" id="UP000545574"/>
    </source>
</evidence>
<evidence type="ECO:0000256" key="5">
    <source>
        <dbReference type="ARBA" id="ARBA00023136"/>
    </source>
</evidence>
<organism evidence="7 8">
    <name type="scientific">Panurus biarmicus</name>
    <name type="common">Bearded tit</name>
    <dbReference type="NCBI Taxonomy" id="181101"/>
    <lineage>
        <taxon>Eukaryota</taxon>
        <taxon>Metazoa</taxon>
        <taxon>Chordata</taxon>
        <taxon>Craniata</taxon>
        <taxon>Vertebrata</taxon>
        <taxon>Euteleostomi</taxon>
        <taxon>Archelosauria</taxon>
        <taxon>Archosauria</taxon>
        <taxon>Dinosauria</taxon>
        <taxon>Saurischia</taxon>
        <taxon>Theropoda</taxon>
        <taxon>Coelurosauria</taxon>
        <taxon>Aves</taxon>
        <taxon>Neognathae</taxon>
        <taxon>Neoaves</taxon>
        <taxon>Telluraves</taxon>
        <taxon>Australaves</taxon>
        <taxon>Passeriformes</taxon>
        <taxon>Sylvioidea</taxon>
        <taxon>Sylviidae</taxon>
        <taxon>Sylviidae incertae sedis</taxon>
        <taxon>Panurus</taxon>
    </lineage>
</organism>
<reference evidence="7 8" key="1">
    <citation type="submission" date="2019-09" db="EMBL/GenBank/DDBJ databases">
        <title>Bird 10,000 Genomes (B10K) Project - Family phase.</title>
        <authorList>
            <person name="Zhang G."/>
        </authorList>
    </citation>
    <scope>NUCLEOTIDE SEQUENCE [LARGE SCALE GENOMIC DNA]</scope>
    <source>
        <strain evidence="7">B10K-DU-030-18</strain>
    </source>
</reference>
<feature type="non-terminal residue" evidence="7">
    <location>
        <position position="89"/>
    </location>
</feature>
<dbReference type="EMBL" id="VZRT01020508">
    <property type="protein sequence ID" value="NWW42145.1"/>
    <property type="molecule type" value="Genomic_DNA"/>
</dbReference>
<accession>A0A7K6MZA6</accession>
<evidence type="ECO:0000256" key="4">
    <source>
        <dbReference type="ARBA" id="ARBA00022989"/>
    </source>
</evidence>
<gene>
    <name evidence="7" type="primary">Ddb_2</name>
    <name evidence="7" type="ORF">PANBIA_R14809</name>
</gene>
<sequence length="89" mass="9132">LTFPLPLPVFPGNLGNSGNSQRVLLPQGFPDSVSPDYARYQCWDSLQALCSSLAGSLSTRAVLEAVGVGDGAATVTGAALTWLLRGALG</sequence>
<protein>
    <submittedName>
        <fullName evidence="7">RUS1 protein</fullName>
    </submittedName>
</protein>
<evidence type="ECO:0000256" key="3">
    <source>
        <dbReference type="ARBA" id="ARBA00022692"/>
    </source>
</evidence>
<comment type="subcellular location">
    <subcellularLocation>
        <location evidence="1">Membrane</location>
    </subcellularLocation>
</comment>
<comment type="similarity">
    <text evidence="2">Belongs to the RUS1 family.</text>
</comment>
<feature type="domain" description="Protein root UVB sensitive/RUS" evidence="6">
    <location>
        <begin position="21"/>
        <end position="88"/>
    </location>
</feature>
<keyword evidence="3" id="KW-0812">Transmembrane</keyword>
<name>A0A7K6MZA6_PANBI</name>
<dbReference type="InterPro" id="IPR054549">
    <property type="entry name" value="UVB_sens_RUS_dom"/>
</dbReference>
<dbReference type="Pfam" id="PF04884">
    <property type="entry name" value="UVB_sens_prot"/>
    <property type="match status" value="1"/>
</dbReference>
<proteinExistence type="inferred from homology"/>
<evidence type="ECO:0000256" key="2">
    <source>
        <dbReference type="ARBA" id="ARBA00007558"/>
    </source>
</evidence>
<keyword evidence="4" id="KW-1133">Transmembrane helix</keyword>
<dbReference type="AlphaFoldDB" id="A0A7K6MZA6"/>
<dbReference type="GO" id="GO:0016020">
    <property type="term" value="C:membrane"/>
    <property type="evidence" value="ECO:0007669"/>
    <property type="project" value="UniProtKB-SubCell"/>
</dbReference>
<dbReference type="PANTHER" id="PTHR12770:SF31">
    <property type="entry name" value="RUS FAMILY MEMBER 1"/>
    <property type="match status" value="1"/>
</dbReference>
<keyword evidence="5" id="KW-0472">Membrane</keyword>
<feature type="non-terminal residue" evidence="7">
    <location>
        <position position="1"/>
    </location>
</feature>
<keyword evidence="8" id="KW-1185">Reference proteome</keyword>
<comment type="caution">
    <text evidence="7">The sequence shown here is derived from an EMBL/GenBank/DDBJ whole genome shotgun (WGS) entry which is preliminary data.</text>
</comment>
<dbReference type="PANTHER" id="PTHR12770">
    <property type="entry name" value="RUS1 FAMILY PROTEIN C16ORF58"/>
    <property type="match status" value="1"/>
</dbReference>
<dbReference type="InterPro" id="IPR006968">
    <property type="entry name" value="RUS_fam"/>
</dbReference>
<evidence type="ECO:0000313" key="7">
    <source>
        <dbReference type="EMBL" id="NWW42145.1"/>
    </source>
</evidence>
<dbReference type="Proteomes" id="UP000545574">
    <property type="component" value="Unassembled WGS sequence"/>
</dbReference>
<evidence type="ECO:0000256" key="1">
    <source>
        <dbReference type="ARBA" id="ARBA00004370"/>
    </source>
</evidence>
<evidence type="ECO:0000259" key="6">
    <source>
        <dbReference type="Pfam" id="PF04884"/>
    </source>
</evidence>